<reference evidence="3" key="2">
    <citation type="submission" date="2019-10" db="EMBL/GenBank/DDBJ databases">
        <title>A de novo genome assembly of a pear dwarfing rootstock.</title>
        <authorList>
            <person name="Wang F."/>
            <person name="Wang J."/>
            <person name="Li S."/>
            <person name="Zhang Y."/>
            <person name="Fang M."/>
            <person name="Ma L."/>
            <person name="Zhao Y."/>
            <person name="Jiang S."/>
        </authorList>
    </citation>
    <scope>NUCLEOTIDE SEQUENCE [LARGE SCALE GENOMIC DNA]</scope>
</reference>
<feature type="compositionally biased region" description="Low complexity" evidence="1">
    <location>
        <begin position="12"/>
        <end position="23"/>
    </location>
</feature>
<name>A0A5N5HSX5_9ROSA</name>
<reference evidence="2 3" key="3">
    <citation type="submission" date="2019-11" db="EMBL/GenBank/DDBJ databases">
        <title>A de novo genome assembly of a pear dwarfing rootstock.</title>
        <authorList>
            <person name="Wang F."/>
            <person name="Wang J."/>
            <person name="Li S."/>
            <person name="Zhang Y."/>
            <person name="Fang M."/>
            <person name="Ma L."/>
            <person name="Zhao Y."/>
            <person name="Jiang S."/>
        </authorList>
    </citation>
    <scope>NUCLEOTIDE SEQUENCE [LARGE SCALE GENOMIC DNA]</scope>
    <source>
        <strain evidence="2">S2</strain>
        <tissue evidence="2">Leaf</tissue>
    </source>
</reference>
<evidence type="ECO:0000313" key="2">
    <source>
        <dbReference type="EMBL" id="KAB2630965.1"/>
    </source>
</evidence>
<dbReference type="EMBL" id="SMOL01000143">
    <property type="protein sequence ID" value="KAB2630965.1"/>
    <property type="molecule type" value="Genomic_DNA"/>
</dbReference>
<dbReference type="Proteomes" id="UP000327157">
    <property type="component" value="Chromosome 12"/>
</dbReference>
<evidence type="ECO:0000313" key="3">
    <source>
        <dbReference type="Proteomes" id="UP000327157"/>
    </source>
</evidence>
<keyword evidence="3" id="KW-1185">Reference proteome</keyword>
<sequence length="216" mass="23833">MSHLIRTWRPMTSTPSLTTTPTTAATTPVEMDHRPVNLVNPVGPLVPQAQASSTSSCPCTIDQMSPSGSTIDASSTWTWTGTCSRTSISSSPNATSSGRVTCTNVSSSLMIRRSLSRRVKKVKAKKINREKKTLLHHYGSRPFSYKMEAQWKIDIFADVYVWPGNKLTKSLHATMVEKSQLVLQEFTSQLPSDTPIKDVRPDFRSEARDLSGDGKC</sequence>
<protein>
    <submittedName>
        <fullName evidence="2">Uncharacterized protein</fullName>
    </submittedName>
</protein>
<comment type="caution">
    <text evidence="2">The sequence shown here is derived from an EMBL/GenBank/DDBJ whole genome shotgun (WGS) entry which is preliminary data.</text>
</comment>
<proteinExistence type="predicted"/>
<feature type="region of interest" description="Disordered" evidence="1">
    <location>
        <begin position="1"/>
        <end position="23"/>
    </location>
</feature>
<evidence type="ECO:0000256" key="1">
    <source>
        <dbReference type="SAM" id="MobiDB-lite"/>
    </source>
</evidence>
<dbReference type="AlphaFoldDB" id="A0A5N5HSX5"/>
<accession>A0A5N5HSX5</accession>
<dbReference type="OrthoDB" id="1708998at2759"/>
<reference evidence="2 3" key="1">
    <citation type="submission" date="2019-09" db="EMBL/GenBank/DDBJ databases">
        <authorList>
            <person name="Ou C."/>
        </authorList>
    </citation>
    <scope>NUCLEOTIDE SEQUENCE [LARGE SCALE GENOMIC DNA]</scope>
    <source>
        <strain evidence="2">S2</strain>
        <tissue evidence="2">Leaf</tissue>
    </source>
</reference>
<organism evidence="2 3">
    <name type="scientific">Pyrus ussuriensis x Pyrus communis</name>
    <dbReference type="NCBI Taxonomy" id="2448454"/>
    <lineage>
        <taxon>Eukaryota</taxon>
        <taxon>Viridiplantae</taxon>
        <taxon>Streptophyta</taxon>
        <taxon>Embryophyta</taxon>
        <taxon>Tracheophyta</taxon>
        <taxon>Spermatophyta</taxon>
        <taxon>Magnoliopsida</taxon>
        <taxon>eudicotyledons</taxon>
        <taxon>Gunneridae</taxon>
        <taxon>Pentapetalae</taxon>
        <taxon>rosids</taxon>
        <taxon>fabids</taxon>
        <taxon>Rosales</taxon>
        <taxon>Rosaceae</taxon>
        <taxon>Amygdaloideae</taxon>
        <taxon>Maleae</taxon>
        <taxon>Pyrus</taxon>
    </lineage>
</organism>
<gene>
    <name evidence="2" type="ORF">D8674_008484</name>
</gene>